<evidence type="ECO:0000313" key="3">
    <source>
        <dbReference type="EMBL" id="SDD25483.1"/>
    </source>
</evidence>
<dbReference type="PANTHER" id="PTHR35568:SF1">
    <property type="entry name" value="TRANSCRIPTIONAL REGULATOR DAUR"/>
    <property type="match status" value="1"/>
</dbReference>
<name>A0A1G6T8Z9_PEPNI</name>
<dbReference type="GO" id="GO:0003677">
    <property type="term" value="F:DNA binding"/>
    <property type="evidence" value="ECO:0007669"/>
    <property type="project" value="UniProtKB-KW"/>
</dbReference>
<dbReference type="RefSeq" id="WP_159427949.1">
    <property type="nucleotide sequence ID" value="NZ_FNAF01000002.1"/>
</dbReference>
<evidence type="ECO:0000259" key="1">
    <source>
        <dbReference type="Pfam" id="PF08348"/>
    </source>
</evidence>
<proteinExistence type="predicted"/>
<keyword evidence="3" id="KW-0238">DNA-binding</keyword>
<dbReference type="InterPro" id="IPR039446">
    <property type="entry name" value="DauR-like"/>
</dbReference>
<keyword evidence="4" id="KW-1185">Reference proteome</keyword>
<dbReference type="PANTHER" id="PTHR35568">
    <property type="entry name" value="TRANSCRIPTIONAL REGULATOR DAUR"/>
    <property type="match status" value="1"/>
</dbReference>
<sequence length="213" mass="23798">MGSVPENDVLELLNQIGEAIALTFGKDCEVCISDLDTPEKAVLYIYNGHVTGREVGSPLIDEAKARVRNTDENVYLNYKKKIRKNGPSLKSSTIVKKIGGRNIAFCINYDCTQVEAMQYTLMNFLQTSSDQEDLDILGINTPSALAPIIQASIQSTNKPVSNFKKADRLKVVRDLDKRGILQIQNSVRLIADALGVSRYSIYNYIKEVRKEDH</sequence>
<feature type="domain" description="YheO-like" evidence="1">
    <location>
        <begin position="10"/>
        <end position="118"/>
    </location>
</feature>
<organism evidence="3 4">
    <name type="scientific">Peptococcus niger</name>
    <dbReference type="NCBI Taxonomy" id="2741"/>
    <lineage>
        <taxon>Bacteria</taxon>
        <taxon>Bacillati</taxon>
        <taxon>Bacillota</taxon>
        <taxon>Clostridia</taxon>
        <taxon>Eubacteriales</taxon>
        <taxon>Peptococcaceae</taxon>
        <taxon>Peptococcus</taxon>
    </lineage>
</organism>
<dbReference type="OrthoDB" id="9796595at2"/>
<protein>
    <submittedName>
        <fullName evidence="3">Predicted transcriptional regulator YheO, contains PAS and DNA-binding HTH domains</fullName>
    </submittedName>
</protein>
<gene>
    <name evidence="3" type="ORF">SAMN04489866_10290</name>
</gene>
<evidence type="ECO:0000259" key="2">
    <source>
        <dbReference type="Pfam" id="PF13309"/>
    </source>
</evidence>
<dbReference type="InterPro" id="IPR039445">
    <property type="entry name" value="DauR-like_HTH"/>
</dbReference>
<feature type="domain" description="Transcriptional regulator DauR-like HTH" evidence="2">
    <location>
        <begin position="145"/>
        <end position="206"/>
    </location>
</feature>
<evidence type="ECO:0000313" key="4">
    <source>
        <dbReference type="Proteomes" id="UP000198995"/>
    </source>
</evidence>
<dbReference type="Pfam" id="PF13309">
    <property type="entry name" value="HTH_22"/>
    <property type="match status" value="1"/>
</dbReference>
<dbReference type="Pfam" id="PF08348">
    <property type="entry name" value="PAS_6"/>
    <property type="match status" value="1"/>
</dbReference>
<dbReference type="AlphaFoldDB" id="A0A1G6T8Z9"/>
<reference evidence="3 4" key="1">
    <citation type="submission" date="2016-10" db="EMBL/GenBank/DDBJ databases">
        <authorList>
            <person name="de Groot N.N."/>
        </authorList>
    </citation>
    <scope>NUCLEOTIDE SEQUENCE [LARGE SCALE GENOMIC DNA]</scope>
    <source>
        <strain evidence="3 4">DSM 20475</strain>
    </source>
</reference>
<accession>A0A1G6T8Z9</accession>
<dbReference type="Proteomes" id="UP000198995">
    <property type="component" value="Unassembled WGS sequence"/>
</dbReference>
<dbReference type="InterPro" id="IPR013559">
    <property type="entry name" value="YheO"/>
</dbReference>
<dbReference type="EMBL" id="FNAF01000002">
    <property type="protein sequence ID" value="SDD25483.1"/>
    <property type="molecule type" value="Genomic_DNA"/>
</dbReference>